<dbReference type="InterPro" id="IPR006571">
    <property type="entry name" value="TLDc_dom"/>
</dbReference>
<organism evidence="3 4">
    <name type="scientific">Entamoeba invadens IP1</name>
    <dbReference type="NCBI Taxonomy" id="370355"/>
    <lineage>
        <taxon>Eukaryota</taxon>
        <taxon>Amoebozoa</taxon>
        <taxon>Evosea</taxon>
        <taxon>Archamoebae</taxon>
        <taxon>Mastigamoebida</taxon>
        <taxon>Entamoebidae</taxon>
        <taxon>Entamoeba</taxon>
    </lineage>
</organism>
<evidence type="ECO:0000256" key="1">
    <source>
        <dbReference type="SAM" id="Phobius"/>
    </source>
</evidence>
<dbReference type="Pfam" id="PF07534">
    <property type="entry name" value="TLD"/>
    <property type="match status" value="1"/>
</dbReference>
<dbReference type="VEuPathDB" id="AmoebaDB:EIN_470390"/>
<gene>
    <name evidence="3" type="ORF">EIN_470390</name>
</gene>
<dbReference type="AlphaFoldDB" id="A0A0A1TUN4"/>
<evidence type="ECO:0000313" key="3">
    <source>
        <dbReference type="EMBL" id="ELP83785.1"/>
    </source>
</evidence>
<keyword evidence="1" id="KW-0472">Membrane</keyword>
<dbReference type="Proteomes" id="UP000014680">
    <property type="component" value="Unassembled WGS sequence"/>
</dbReference>
<proteinExistence type="predicted"/>
<feature type="transmembrane region" description="Helical" evidence="1">
    <location>
        <begin position="412"/>
        <end position="433"/>
    </location>
</feature>
<protein>
    <recommendedName>
        <fullName evidence="2">TLDc domain-containing protein</fullName>
    </recommendedName>
</protein>
<feature type="domain" description="TLDc" evidence="2">
    <location>
        <begin position="156"/>
        <end position="249"/>
    </location>
</feature>
<reference evidence="3 4" key="1">
    <citation type="submission" date="2012-10" db="EMBL/GenBank/DDBJ databases">
        <authorList>
            <person name="Zafar N."/>
            <person name="Inman J."/>
            <person name="Hall N."/>
            <person name="Lorenzi H."/>
            <person name="Caler E."/>
        </authorList>
    </citation>
    <scope>NUCLEOTIDE SEQUENCE [LARGE SCALE GENOMIC DNA]</scope>
    <source>
        <strain evidence="3 4">IP1</strain>
    </source>
</reference>
<keyword evidence="4" id="KW-1185">Reference proteome</keyword>
<dbReference type="KEGG" id="eiv:EIN_470390"/>
<evidence type="ECO:0000313" key="4">
    <source>
        <dbReference type="Proteomes" id="UP000014680"/>
    </source>
</evidence>
<keyword evidence="1" id="KW-0812">Transmembrane</keyword>
<evidence type="ECO:0000259" key="2">
    <source>
        <dbReference type="Pfam" id="PF07534"/>
    </source>
</evidence>
<accession>A0A0A1TUN4</accession>
<name>A0A0A1TUN4_ENTIV</name>
<sequence length="450" mass="51470">MENNDTLTERLQANTAKLMFYAESNKVKQPIFKVISEIIFDITTLTTNFTELEKKISAMETRMKVCETYLSDFSEQNKKKSPQNLTNSQEFDYSGFEGEIVTPSKSESASILTENPLFDAPNQTCIDFVTQRDIPDETIEDSNEDLTDIIKNPLFISSLLRATKCQNFEVLFNSSTDGFANQILSEKVSGHKNVLFAILQSDETVFGSFNSVRVPPSKPGKGQIVKKDQAHFLFKFAGTCGDSKRFMQWRLNDPNDSSLVILPQTDGKVPPEEEKLLQIRHGFTIYGNSSIKYSSSQSKKYSNLAEPNTQFESSAAIVQVLALGFSRTRKVINSTTQIESDKQTQQNQIPQLKKDVQDTHNFDINEKEDKFGKYLKVQYKGFLDELIRTKGFNTFSDWESLPYGEFVFLFDFMHTINIIYLLYISSILFLNYINSKKTINQYLYGIYILK</sequence>
<dbReference type="RefSeq" id="XP_004183131.1">
    <property type="nucleotide sequence ID" value="XM_004183083.1"/>
</dbReference>
<keyword evidence="1" id="KW-1133">Transmembrane helix</keyword>
<dbReference type="EMBL" id="KB207240">
    <property type="protein sequence ID" value="ELP83785.1"/>
    <property type="molecule type" value="Genomic_DNA"/>
</dbReference>
<dbReference type="GeneID" id="14882673"/>